<evidence type="ECO:0000256" key="7">
    <source>
        <dbReference type="SAM" id="SignalP"/>
    </source>
</evidence>
<evidence type="ECO:0000256" key="4">
    <source>
        <dbReference type="ARBA" id="ARBA00022807"/>
    </source>
</evidence>
<dbReference type="Pfam" id="PF00112">
    <property type="entry name" value="Peptidase_C1"/>
    <property type="match status" value="1"/>
</dbReference>
<dbReference type="OrthoDB" id="10253408at2759"/>
<evidence type="ECO:0000259" key="8">
    <source>
        <dbReference type="SMART" id="SM00645"/>
    </source>
</evidence>
<dbReference type="Gene3D" id="3.90.70.10">
    <property type="entry name" value="Cysteine proteinases"/>
    <property type="match status" value="1"/>
</dbReference>
<evidence type="ECO:0000256" key="5">
    <source>
        <dbReference type="ARBA" id="ARBA00023145"/>
    </source>
</evidence>
<keyword evidence="11" id="KW-1185">Reference proteome</keyword>
<dbReference type="SMART" id="SM00645">
    <property type="entry name" value="Pept_C1"/>
    <property type="match status" value="1"/>
</dbReference>
<keyword evidence="3" id="KW-0378">Hydrolase</keyword>
<keyword evidence="5" id="KW-0865">Zymogen</keyword>
<proteinExistence type="inferred from homology"/>
<feature type="chain" id="PRO_5018597561" evidence="7">
    <location>
        <begin position="23"/>
        <end position="339"/>
    </location>
</feature>
<dbReference type="SUPFAM" id="SSF54001">
    <property type="entry name" value="Cysteine proteinases"/>
    <property type="match status" value="1"/>
</dbReference>
<dbReference type="InterPro" id="IPR013201">
    <property type="entry name" value="Prot_inhib_I29"/>
</dbReference>
<dbReference type="CDD" id="cd02248">
    <property type="entry name" value="Peptidase_C1A"/>
    <property type="match status" value="1"/>
</dbReference>
<comment type="caution">
    <text evidence="10">The sequence shown here is derived from an EMBL/GenBank/DDBJ whole genome shotgun (WGS) entry which is preliminary data.</text>
</comment>
<dbReference type="GO" id="GO:0008234">
    <property type="term" value="F:cysteine-type peptidase activity"/>
    <property type="evidence" value="ECO:0007669"/>
    <property type="project" value="UniProtKB-KW"/>
</dbReference>
<dbReference type="PROSITE" id="PS00639">
    <property type="entry name" value="THIOL_PROTEASE_HIS"/>
    <property type="match status" value="1"/>
</dbReference>
<evidence type="ECO:0000313" key="11">
    <source>
        <dbReference type="Proteomes" id="UP000198287"/>
    </source>
</evidence>
<evidence type="ECO:0000313" key="10">
    <source>
        <dbReference type="EMBL" id="OXA47360.1"/>
    </source>
</evidence>
<dbReference type="FunFam" id="3.90.70.10:FF:000332">
    <property type="entry name" value="Cathepsin L1"/>
    <property type="match status" value="1"/>
</dbReference>
<keyword evidence="2" id="KW-0645">Protease</keyword>
<gene>
    <name evidence="10" type="ORF">Fcan01_17729</name>
</gene>
<dbReference type="InterPro" id="IPR025660">
    <property type="entry name" value="Pept_his_AS"/>
</dbReference>
<dbReference type="InterPro" id="IPR000668">
    <property type="entry name" value="Peptidase_C1A_C"/>
</dbReference>
<dbReference type="AlphaFoldDB" id="A0A226DQK5"/>
<dbReference type="InterPro" id="IPR038765">
    <property type="entry name" value="Papain-like_cys_pep_sf"/>
</dbReference>
<accession>A0A226DQK5</accession>
<organism evidence="10 11">
    <name type="scientific">Folsomia candida</name>
    <name type="common">Springtail</name>
    <dbReference type="NCBI Taxonomy" id="158441"/>
    <lineage>
        <taxon>Eukaryota</taxon>
        <taxon>Metazoa</taxon>
        <taxon>Ecdysozoa</taxon>
        <taxon>Arthropoda</taxon>
        <taxon>Hexapoda</taxon>
        <taxon>Collembola</taxon>
        <taxon>Entomobryomorpha</taxon>
        <taxon>Isotomoidea</taxon>
        <taxon>Isotomidae</taxon>
        <taxon>Proisotominae</taxon>
        <taxon>Folsomia</taxon>
    </lineage>
</organism>
<sequence length="339" mass="37194">MGKFSILTVLLVMGMFLEISLAVKPDWVSFMKQYKKEYKSAENAAKAMAKFEKTLARVDEHNKKFQNGEVQYTLAINEFADEDPDEFHLTHHGLKPELRLDDSTRSVPHERYVRATPPDSFDWRSSNKVSAVRNQGKCGSCWAFTSLSAVESQVLIAGKSSVLLSEQHLLDCDTVDLGCNGGWPTNTFKWLQNNGGSKADSAYPYTSGCCNTTGKCSGANAPAVQTVTGFERLTMPATDDTLKSFLVTHGPLAIAVSGSEKWDPQYATGYLSRKVNQTMDHAVLLVGYGADSVGKKYWIIKNSWGTGWGDKGFAKILAGQNDNVDCSVTKNLAAYPTIS</sequence>
<evidence type="ECO:0000256" key="2">
    <source>
        <dbReference type="ARBA" id="ARBA00022670"/>
    </source>
</evidence>
<name>A0A226DQK5_FOLCA</name>
<protein>
    <submittedName>
        <fullName evidence="10">Cathepsin L</fullName>
    </submittedName>
</protein>
<comment type="similarity">
    <text evidence="1">Belongs to the peptidase C1 family.</text>
</comment>
<dbReference type="OMA" id="VPSNNEY"/>
<feature type="domain" description="Peptidase C1A papain C-terminal" evidence="8">
    <location>
        <begin position="117"/>
        <end position="337"/>
    </location>
</feature>
<feature type="signal peptide" evidence="7">
    <location>
        <begin position="1"/>
        <end position="22"/>
    </location>
</feature>
<evidence type="ECO:0000256" key="6">
    <source>
        <dbReference type="ARBA" id="ARBA00023157"/>
    </source>
</evidence>
<dbReference type="PROSITE" id="PS00139">
    <property type="entry name" value="THIOL_PROTEASE_CYS"/>
    <property type="match status" value="1"/>
</dbReference>
<feature type="domain" description="Cathepsin propeptide inhibitor" evidence="9">
    <location>
        <begin position="27"/>
        <end position="87"/>
    </location>
</feature>
<dbReference type="GO" id="GO:0006508">
    <property type="term" value="P:proteolysis"/>
    <property type="evidence" value="ECO:0007669"/>
    <property type="project" value="UniProtKB-KW"/>
</dbReference>
<dbReference type="InterPro" id="IPR039417">
    <property type="entry name" value="Peptidase_C1A_papain-like"/>
</dbReference>
<dbReference type="PANTHER" id="PTHR12411">
    <property type="entry name" value="CYSTEINE PROTEASE FAMILY C1-RELATED"/>
    <property type="match status" value="1"/>
</dbReference>
<dbReference type="STRING" id="158441.A0A226DQK5"/>
<reference evidence="10 11" key="1">
    <citation type="submission" date="2015-12" db="EMBL/GenBank/DDBJ databases">
        <title>The genome of Folsomia candida.</title>
        <authorList>
            <person name="Faddeeva A."/>
            <person name="Derks M.F."/>
            <person name="Anvar Y."/>
            <person name="Smit S."/>
            <person name="Van Straalen N."/>
            <person name="Roelofs D."/>
        </authorList>
    </citation>
    <scope>NUCLEOTIDE SEQUENCE [LARGE SCALE GENOMIC DNA]</scope>
    <source>
        <strain evidence="10 11">VU population</strain>
        <tissue evidence="10">Whole body</tissue>
    </source>
</reference>
<dbReference type="Proteomes" id="UP000198287">
    <property type="component" value="Unassembled WGS sequence"/>
</dbReference>
<keyword evidence="7" id="KW-0732">Signal</keyword>
<evidence type="ECO:0000256" key="3">
    <source>
        <dbReference type="ARBA" id="ARBA00022801"/>
    </source>
</evidence>
<dbReference type="PRINTS" id="PR00705">
    <property type="entry name" value="PAPAIN"/>
</dbReference>
<dbReference type="InterPro" id="IPR000169">
    <property type="entry name" value="Pept_cys_AS"/>
</dbReference>
<dbReference type="EMBL" id="LNIX01000013">
    <property type="protein sequence ID" value="OXA47360.1"/>
    <property type="molecule type" value="Genomic_DNA"/>
</dbReference>
<dbReference type="Pfam" id="PF08246">
    <property type="entry name" value="Inhibitor_I29"/>
    <property type="match status" value="1"/>
</dbReference>
<evidence type="ECO:0000259" key="9">
    <source>
        <dbReference type="SMART" id="SM00848"/>
    </source>
</evidence>
<dbReference type="SMART" id="SM00848">
    <property type="entry name" value="Inhibitor_I29"/>
    <property type="match status" value="1"/>
</dbReference>
<evidence type="ECO:0000256" key="1">
    <source>
        <dbReference type="ARBA" id="ARBA00008455"/>
    </source>
</evidence>
<dbReference type="InterPro" id="IPR013128">
    <property type="entry name" value="Peptidase_C1A"/>
</dbReference>
<keyword evidence="6" id="KW-1015">Disulfide bond</keyword>
<keyword evidence="4" id="KW-0788">Thiol protease</keyword>